<evidence type="ECO:0000313" key="3">
    <source>
        <dbReference type="EMBL" id="PLS29818.1"/>
    </source>
</evidence>
<dbReference type="RefSeq" id="WP_133125361.1">
    <property type="nucleotide sequence ID" value="NZ_NMWT01000001.1"/>
</dbReference>
<dbReference type="Proteomes" id="UP000235034">
    <property type="component" value="Unassembled WGS sequence"/>
</dbReference>
<evidence type="ECO:0000256" key="2">
    <source>
        <dbReference type="SAM" id="SignalP"/>
    </source>
</evidence>
<organism evidence="3 4">
    <name type="scientific">Bifidobacterium parmae</name>
    <dbReference type="NCBI Taxonomy" id="361854"/>
    <lineage>
        <taxon>Bacteria</taxon>
        <taxon>Bacillati</taxon>
        <taxon>Actinomycetota</taxon>
        <taxon>Actinomycetes</taxon>
        <taxon>Bifidobacteriales</taxon>
        <taxon>Bifidobacteriaceae</taxon>
        <taxon>Bifidobacterium</taxon>
    </lineage>
</organism>
<keyword evidence="2" id="KW-0732">Signal</keyword>
<evidence type="ECO:0000313" key="4">
    <source>
        <dbReference type="Proteomes" id="UP000235034"/>
    </source>
</evidence>
<gene>
    <name evidence="3" type="ORF">Uis4E_0159</name>
</gene>
<evidence type="ECO:0008006" key="5">
    <source>
        <dbReference type="Google" id="ProtNLM"/>
    </source>
</evidence>
<name>A0A2N5J6J0_9BIFI</name>
<feature type="chain" id="PRO_5039671454" description="Lipoprotein" evidence="2">
    <location>
        <begin position="25"/>
        <end position="225"/>
    </location>
</feature>
<comment type="caution">
    <text evidence="3">The sequence shown here is derived from an EMBL/GenBank/DDBJ whole genome shotgun (WGS) entry which is preliminary data.</text>
</comment>
<protein>
    <recommendedName>
        <fullName evidence="5">Lipoprotein</fullName>
    </recommendedName>
</protein>
<proteinExistence type="predicted"/>
<feature type="compositionally biased region" description="Polar residues" evidence="1">
    <location>
        <begin position="28"/>
        <end position="40"/>
    </location>
</feature>
<accession>A0A2N5J6J0</accession>
<dbReference type="EMBL" id="NMWT01000001">
    <property type="protein sequence ID" value="PLS29818.1"/>
    <property type="molecule type" value="Genomic_DNA"/>
</dbReference>
<keyword evidence="4" id="KW-1185">Reference proteome</keyword>
<dbReference type="PROSITE" id="PS51257">
    <property type="entry name" value="PROKAR_LIPOPROTEIN"/>
    <property type="match status" value="1"/>
</dbReference>
<reference evidence="3 4" key="1">
    <citation type="submission" date="2017-07" db="EMBL/GenBank/DDBJ databases">
        <title>Bifidobacterium novel species.</title>
        <authorList>
            <person name="Lugli G.A."/>
            <person name="Milani C."/>
            <person name="Duranti S."/>
            <person name="Mangifesta M."/>
        </authorList>
    </citation>
    <scope>NUCLEOTIDE SEQUENCE [LARGE SCALE GENOMIC DNA]</scope>
    <source>
        <strain evidence="3 4">77</strain>
    </source>
</reference>
<evidence type="ECO:0000256" key="1">
    <source>
        <dbReference type="SAM" id="MobiDB-lite"/>
    </source>
</evidence>
<feature type="compositionally biased region" description="Low complexity" evidence="1">
    <location>
        <begin position="44"/>
        <end position="61"/>
    </location>
</feature>
<sequence length="225" mass="23223">MKGMKRIGALLLSACIIMGLGACGGTGDSQSAGQPSASQRSGKSKSGSTSTDDSKNSKSTKAQPEGKIVSDWRERYHCADRSEYGSLPDFDLAGQVILAVDDGCVIIVDGQTVNVPIMDAPSVDGVIKVTDRLLGELPVTFDSSDVGSWSITVDASNLKPATLTGVNKDFTVGSELCYGGSCPGGIQNQEMAFGETGTVNVTGGTTVVVRFFFAGAGDVAVIRRG</sequence>
<feature type="region of interest" description="Disordered" evidence="1">
    <location>
        <begin position="26"/>
        <end position="67"/>
    </location>
</feature>
<dbReference type="AlphaFoldDB" id="A0A2N5J6J0"/>
<feature type="signal peptide" evidence="2">
    <location>
        <begin position="1"/>
        <end position="24"/>
    </location>
</feature>